<keyword evidence="2" id="KW-1185">Reference proteome</keyword>
<dbReference type="Proteomes" id="UP001221757">
    <property type="component" value="Unassembled WGS sequence"/>
</dbReference>
<dbReference type="EMBL" id="JARKIE010000093">
    <property type="protein sequence ID" value="KAJ7686856.1"/>
    <property type="molecule type" value="Genomic_DNA"/>
</dbReference>
<name>A0AAD7DAT8_MYCRO</name>
<comment type="caution">
    <text evidence="1">The sequence shown here is derived from an EMBL/GenBank/DDBJ whole genome shotgun (WGS) entry which is preliminary data.</text>
</comment>
<proteinExistence type="predicted"/>
<gene>
    <name evidence="1" type="ORF">B0H17DRAFT_1204052</name>
</gene>
<reference evidence="1" key="1">
    <citation type="submission" date="2023-03" db="EMBL/GenBank/DDBJ databases">
        <title>Massive genome expansion in bonnet fungi (Mycena s.s.) driven by repeated elements and novel gene families across ecological guilds.</title>
        <authorList>
            <consortium name="Lawrence Berkeley National Laboratory"/>
            <person name="Harder C.B."/>
            <person name="Miyauchi S."/>
            <person name="Viragh M."/>
            <person name="Kuo A."/>
            <person name="Thoen E."/>
            <person name="Andreopoulos B."/>
            <person name="Lu D."/>
            <person name="Skrede I."/>
            <person name="Drula E."/>
            <person name="Henrissat B."/>
            <person name="Morin E."/>
            <person name="Kohler A."/>
            <person name="Barry K."/>
            <person name="LaButti K."/>
            <person name="Morin E."/>
            <person name="Salamov A."/>
            <person name="Lipzen A."/>
            <person name="Mereny Z."/>
            <person name="Hegedus B."/>
            <person name="Baldrian P."/>
            <person name="Stursova M."/>
            <person name="Weitz H."/>
            <person name="Taylor A."/>
            <person name="Grigoriev I.V."/>
            <person name="Nagy L.G."/>
            <person name="Martin F."/>
            <person name="Kauserud H."/>
        </authorList>
    </citation>
    <scope>NUCLEOTIDE SEQUENCE</scope>
    <source>
        <strain evidence="1">CBHHK067</strain>
    </source>
</reference>
<dbReference type="AlphaFoldDB" id="A0AAD7DAT8"/>
<organism evidence="1 2">
    <name type="scientific">Mycena rosella</name>
    <name type="common">Pink bonnet</name>
    <name type="synonym">Agaricus rosellus</name>
    <dbReference type="NCBI Taxonomy" id="1033263"/>
    <lineage>
        <taxon>Eukaryota</taxon>
        <taxon>Fungi</taxon>
        <taxon>Dikarya</taxon>
        <taxon>Basidiomycota</taxon>
        <taxon>Agaricomycotina</taxon>
        <taxon>Agaricomycetes</taxon>
        <taxon>Agaricomycetidae</taxon>
        <taxon>Agaricales</taxon>
        <taxon>Marasmiineae</taxon>
        <taxon>Mycenaceae</taxon>
        <taxon>Mycena</taxon>
    </lineage>
</organism>
<sequence>MDDATIINAATCAVRDPSYQVVFPSTLPEVLSQLRSPNTSGMFRVKGEATAEYVVFLAFRSVFDVENGFPAGLLEALQRSLLSEQVLVEIVRKPNRPDIEDILTQDRGVFVFLGGLWKEKEWMRDLLIPIVQAGVNVYNDM</sequence>
<protein>
    <submittedName>
        <fullName evidence="1">Uncharacterized protein</fullName>
    </submittedName>
</protein>
<evidence type="ECO:0000313" key="1">
    <source>
        <dbReference type="EMBL" id="KAJ7686856.1"/>
    </source>
</evidence>
<accession>A0AAD7DAT8</accession>
<evidence type="ECO:0000313" key="2">
    <source>
        <dbReference type="Proteomes" id="UP001221757"/>
    </source>
</evidence>